<dbReference type="GO" id="GO:0016020">
    <property type="term" value="C:membrane"/>
    <property type="evidence" value="ECO:0007669"/>
    <property type="project" value="UniProtKB-SubCell"/>
</dbReference>
<evidence type="ECO:0000256" key="2">
    <source>
        <dbReference type="ARBA" id="ARBA00009045"/>
    </source>
</evidence>
<evidence type="ECO:0000313" key="10">
    <source>
        <dbReference type="Proteomes" id="UP000019487"/>
    </source>
</evidence>
<gene>
    <name evidence="9" type="ORF">SBOR_5081</name>
</gene>
<dbReference type="GO" id="GO:0006465">
    <property type="term" value="P:signal peptide processing"/>
    <property type="evidence" value="ECO:0007669"/>
    <property type="project" value="TreeGrafter"/>
</dbReference>
<dbReference type="OrthoDB" id="10260614at2759"/>
<feature type="transmembrane region" description="Helical" evidence="7">
    <location>
        <begin position="154"/>
        <end position="177"/>
    </location>
</feature>
<comment type="subcellular location">
    <subcellularLocation>
        <location evidence="1">Membrane</location>
        <topology evidence="1">Multi-pass membrane protein</topology>
    </subcellularLocation>
</comment>
<evidence type="ECO:0000259" key="8">
    <source>
        <dbReference type="Pfam" id="PF01694"/>
    </source>
</evidence>
<dbReference type="EMBL" id="AYSA01000239">
    <property type="protein sequence ID" value="ESZ94538.1"/>
    <property type="molecule type" value="Genomic_DNA"/>
</dbReference>
<feature type="transmembrane region" description="Helical" evidence="7">
    <location>
        <begin position="228"/>
        <end position="246"/>
    </location>
</feature>
<organism evidence="9 10">
    <name type="scientific">Sclerotinia borealis (strain F-4128)</name>
    <dbReference type="NCBI Taxonomy" id="1432307"/>
    <lineage>
        <taxon>Eukaryota</taxon>
        <taxon>Fungi</taxon>
        <taxon>Dikarya</taxon>
        <taxon>Ascomycota</taxon>
        <taxon>Pezizomycotina</taxon>
        <taxon>Leotiomycetes</taxon>
        <taxon>Helotiales</taxon>
        <taxon>Sclerotiniaceae</taxon>
        <taxon>Sclerotinia</taxon>
    </lineage>
</organism>
<dbReference type="Pfam" id="PF01694">
    <property type="entry name" value="Rhomboid"/>
    <property type="match status" value="1"/>
</dbReference>
<dbReference type="InterPro" id="IPR050925">
    <property type="entry name" value="Rhomboid_protease_S54"/>
</dbReference>
<comment type="similarity">
    <text evidence="2">Belongs to the peptidase S54 family.</text>
</comment>
<evidence type="ECO:0000256" key="4">
    <source>
        <dbReference type="ARBA" id="ARBA00022801"/>
    </source>
</evidence>
<feature type="domain" description="Peptidase S54 rhomboid" evidence="8">
    <location>
        <begin position="190"/>
        <end position="338"/>
    </location>
</feature>
<dbReference type="Gene3D" id="1.20.1540.10">
    <property type="entry name" value="Rhomboid-like"/>
    <property type="match status" value="1"/>
</dbReference>
<feature type="transmembrane region" description="Helical" evidence="7">
    <location>
        <begin position="258"/>
        <end position="278"/>
    </location>
</feature>
<keyword evidence="6 7" id="KW-0472">Membrane</keyword>
<dbReference type="InterPro" id="IPR035952">
    <property type="entry name" value="Rhomboid-like_sf"/>
</dbReference>
<evidence type="ECO:0000256" key="5">
    <source>
        <dbReference type="ARBA" id="ARBA00022989"/>
    </source>
</evidence>
<accession>W9CF58</accession>
<name>W9CF58_SCLBF</name>
<reference evidence="9 10" key="1">
    <citation type="journal article" date="2014" name="Genome Announc.">
        <title>Draft genome sequence of Sclerotinia borealis, a psychrophilic plant pathogenic fungus.</title>
        <authorList>
            <person name="Mardanov A.V."/>
            <person name="Beletsky A.V."/>
            <person name="Kadnikov V.V."/>
            <person name="Ignatov A.N."/>
            <person name="Ravin N.V."/>
        </authorList>
    </citation>
    <scope>NUCLEOTIDE SEQUENCE [LARGE SCALE GENOMIC DNA]</scope>
    <source>
        <strain evidence="10">F-4157</strain>
    </source>
</reference>
<keyword evidence="3 7" id="KW-0812">Transmembrane</keyword>
<dbReference type="Proteomes" id="UP000019487">
    <property type="component" value="Unassembled WGS sequence"/>
</dbReference>
<dbReference type="PANTHER" id="PTHR43731:SF14">
    <property type="entry name" value="PRESENILIN-ASSOCIATED RHOMBOID-LIKE PROTEIN, MITOCHONDRIAL"/>
    <property type="match status" value="1"/>
</dbReference>
<dbReference type="InterPro" id="IPR022764">
    <property type="entry name" value="Peptidase_S54_rhomboid_dom"/>
</dbReference>
<evidence type="ECO:0000256" key="7">
    <source>
        <dbReference type="SAM" id="Phobius"/>
    </source>
</evidence>
<evidence type="ECO:0000313" key="9">
    <source>
        <dbReference type="EMBL" id="ESZ94538.1"/>
    </source>
</evidence>
<evidence type="ECO:0000256" key="3">
    <source>
        <dbReference type="ARBA" id="ARBA00022692"/>
    </source>
</evidence>
<dbReference type="AlphaFoldDB" id="W9CF58"/>
<evidence type="ECO:0000256" key="1">
    <source>
        <dbReference type="ARBA" id="ARBA00004141"/>
    </source>
</evidence>
<protein>
    <recommendedName>
        <fullName evidence="8">Peptidase S54 rhomboid domain-containing protein</fullName>
    </recommendedName>
</protein>
<keyword evidence="4" id="KW-0378">Hydrolase</keyword>
<dbReference type="SUPFAM" id="SSF144091">
    <property type="entry name" value="Rhomboid-like"/>
    <property type="match status" value="1"/>
</dbReference>
<proteinExistence type="inferred from homology"/>
<evidence type="ECO:0000256" key="6">
    <source>
        <dbReference type="ARBA" id="ARBA00023136"/>
    </source>
</evidence>
<dbReference type="STRING" id="1432307.W9CF58"/>
<sequence>MFRTIGLAKPSNILSRITSVPCLFNRTAYQSKSSIRSAHNFSPPNPNPWRFSPGGHPVQSNGTAITIWTLAAVGTIYTTAAVIENVNLEKETPKVISVFTRNQENTYDVRRKVHEMKYPPGVLYSPTRWPTVNQLGSLDGRLEFWRKLLPSEQVTYALMSMNAAVHALGTLAPAFWSNVFMHTPGSNKNFTLLTCVFGHGSFIHLGFNMYGLHSFMPTLGQDPTFNSSIAHITAFYLSTGVISSWVQAISAGLRPNSYPIPFLGASGALFALVGAFALQHPDAKFQIMFIPYSFAAQELLGAMMLFDLLGVFGAFKSIRLGHAAHLSGAILGSGYVYFGGEKRIWQPLCRGVYKRFGMSKWEKKV</sequence>
<dbReference type="GO" id="GO:0004252">
    <property type="term" value="F:serine-type endopeptidase activity"/>
    <property type="evidence" value="ECO:0007669"/>
    <property type="project" value="InterPro"/>
</dbReference>
<feature type="transmembrane region" description="Helical" evidence="7">
    <location>
        <begin position="189"/>
        <end position="207"/>
    </location>
</feature>
<feature type="transmembrane region" description="Helical" evidence="7">
    <location>
        <begin position="290"/>
        <end position="314"/>
    </location>
</feature>
<comment type="caution">
    <text evidence="9">The sequence shown here is derived from an EMBL/GenBank/DDBJ whole genome shotgun (WGS) entry which is preliminary data.</text>
</comment>
<keyword evidence="5 7" id="KW-1133">Transmembrane helix</keyword>
<dbReference type="PANTHER" id="PTHR43731">
    <property type="entry name" value="RHOMBOID PROTEASE"/>
    <property type="match status" value="1"/>
</dbReference>
<keyword evidence="10" id="KW-1185">Reference proteome</keyword>
<dbReference type="HOGENOM" id="CLU_739646_0_0_1"/>